<keyword evidence="1" id="KW-0812">Transmembrane</keyword>
<sequence>MIGFAILLIFAFILDYFMYTRLKPLTVFPKKAEILLSALALSLLALGLILEVFKMNDIFMILFLCIGMVITRFFDAMNLSKERNQLILFKYLLEVMLVFCIITQFAYIWDRMLSV</sequence>
<dbReference type="Proteomes" id="UP000325141">
    <property type="component" value="Unassembled WGS sequence"/>
</dbReference>
<feature type="transmembrane region" description="Helical" evidence="1">
    <location>
        <begin position="58"/>
        <end position="75"/>
    </location>
</feature>
<gene>
    <name evidence="2" type="ORF">F0460_11135</name>
</gene>
<comment type="caution">
    <text evidence="2">The sequence shown here is derived from an EMBL/GenBank/DDBJ whole genome shotgun (WGS) entry which is preliminary data.</text>
</comment>
<name>A0A5M6CFH4_9FLAO</name>
<feature type="transmembrane region" description="Helical" evidence="1">
    <location>
        <begin position="87"/>
        <end position="109"/>
    </location>
</feature>
<dbReference type="EMBL" id="VWSG01000008">
    <property type="protein sequence ID" value="KAA5533881.1"/>
    <property type="molecule type" value="Genomic_DNA"/>
</dbReference>
<keyword evidence="1" id="KW-0472">Membrane</keyword>
<proteinExistence type="predicted"/>
<feature type="transmembrane region" description="Helical" evidence="1">
    <location>
        <begin position="34"/>
        <end position="52"/>
    </location>
</feature>
<accession>A0A5M6CFH4</accession>
<dbReference type="AlphaFoldDB" id="A0A5M6CFH4"/>
<keyword evidence="3" id="KW-1185">Reference proteome</keyword>
<organism evidence="2 3">
    <name type="scientific">Paenimyroides baculatum</name>
    <dbReference type="NCBI Taxonomy" id="2608000"/>
    <lineage>
        <taxon>Bacteria</taxon>
        <taxon>Pseudomonadati</taxon>
        <taxon>Bacteroidota</taxon>
        <taxon>Flavobacteriia</taxon>
        <taxon>Flavobacteriales</taxon>
        <taxon>Flavobacteriaceae</taxon>
        <taxon>Paenimyroides</taxon>
    </lineage>
</organism>
<evidence type="ECO:0000313" key="3">
    <source>
        <dbReference type="Proteomes" id="UP000325141"/>
    </source>
</evidence>
<protein>
    <submittedName>
        <fullName evidence="2">Uncharacterized protein</fullName>
    </submittedName>
</protein>
<feature type="transmembrane region" description="Helical" evidence="1">
    <location>
        <begin position="6"/>
        <end position="22"/>
    </location>
</feature>
<evidence type="ECO:0000256" key="1">
    <source>
        <dbReference type="SAM" id="Phobius"/>
    </source>
</evidence>
<evidence type="ECO:0000313" key="2">
    <source>
        <dbReference type="EMBL" id="KAA5533881.1"/>
    </source>
</evidence>
<keyword evidence="1" id="KW-1133">Transmembrane helix</keyword>
<reference evidence="2 3" key="1">
    <citation type="submission" date="2019-09" db="EMBL/GenBank/DDBJ databases">
        <title>Genome sequence and assembly of Flavobacterium sp.</title>
        <authorList>
            <person name="Chhetri G."/>
        </authorList>
    </citation>
    <scope>NUCLEOTIDE SEQUENCE [LARGE SCALE GENOMIC DNA]</scope>
    <source>
        <strain evidence="2 3">SNL9</strain>
    </source>
</reference>